<name>A0ABU2Q0B3_9ACTN</name>
<dbReference type="EMBL" id="JAVRFA010000039">
    <property type="protein sequence ID" value="MDT0397868.1"/>
    <property type="molecule type" value="Genomic_DNA"/>
</dbReference>
<proteinExistence type="predicted"/>
<comment type="caution">
    <text evidence="1">The sequence shown here is derived from an EMBL/GenBank/DDBJ whole genome shotgun (WGS) entry which is preliminary data.</text>
</comment>
<organism evidence="1 2">
    <name type="scientific">Streptomyces edwardsiae</name>
    <dbReference type="NCBI Taxonomy" id="3075527"/>
    <lineage>
        <taxon>Bacteria</taxon>
        <taxon>Bacillati</taxon>
        <taxon>Actinomycetota</taxon>
        <taxon>Actinomycetes</taxon>
        <taxon>Kitasatosporales</taxon>
        <taxon>Streptomycetaceae</taxon>
        <taxon>Streptomyces</taxon>
    </lineage>
</organism>
<reference evidence="2" key="1">
    <citation type="submission" date="2023-07" db="EMBL/GenBank/DDBJ databases">
        <title>30 novel species of actinomycetes from the DSMZ collection.</title>
        <authorList>
            <person name="Nouioui I."/>
        </authorList>
    </citation>
    <scope>NUCLEOTIDE SEQUENCE [LARGE SCALE GENOMIC DNA]</scope>
    <source>
        <strain evidence="2">DSM 41636</strain>
    </source>
</reference>
<protein>
    <submittedName>
        <fullName evidence="1">Uncharacterized protein</fullName>
    </submittedName>
</protein>
<evidence type="ECO:0000313" key="1">
    <source>
        <dbReference type="EMBL" id="MDT0397868.1"/>
    </source>
</evidence>
<dbReference type="RefSeq" id="WP_311646693.1">
    <property type="nucleotide sequence ID" value="NZ_JAVRFA010000039.1"/>
</dbReference>
<accession>A0ABU2Q0B3</accession>
<evidence type="ECO:0000313" key="2">
    <source>
        <dbReference type="Proteomes" id="UP001183881"/>
    </source>
</evidence>
<gene>
    <name evidence="1" type="ORF">RM705_24680</name>
</gene>
<dbReference type="Proteomes" id="UP001183881">
    <property type="component" value="Unassembled WGS sequence"/>
</dbReference>
<sequence length="60" mass="6000">MLPGSVRDPVNSTITIIALAPSAGAGRTGVPDGVAGGVAAHALDREAADRLWEYAAGTVR</sequence>
<keyword evidence="2" id="KW-1185">Reference proteome</keyword>